<reference evidence="2" key="3">
    <citation type="submission" date="2024-01" db="EMBL/GenBank/DDBJ databases">
        <authorList>
            <person name="Coelho M.A."/>
            <person name="David-Palma M."/>
            <person name="Shea T."/>
            <person name="Sun S."/>
            <person name="Cuomo C.A."/>
            <person name="Heitman J."/>
        </authorList>
    </citation>
    <scope>NUCLEOTIDE SEQUENCE</scope>
    <source>
        <strain evidence="2">CBS 7841</strain>
    </source>
</reference>
<dbReference type="AlphaFoldDB" id="A0AAJ8JXR9"/>
<gene>
    <name evidence="2" type="ORF">L203_105595</name>
</gene>
<sequence length="121" mass="13455">MEKRPLWMDQRLDGIHLHHRYLGDFPYGEIDQLYGWKAFEDHDGFTAAQAMLNVVEVLLAVGYLYLRHTKPAGKEGQSCHATAPLSISAVGVIQGIMIGIPIGLYGSFQMGKARQSRSPVD</sequence>
<dbReference type="RefSeq" id="XP_066071059.1">
    <property type="nucleotide sequence ID" value="XM_066214962.1"/>
</dbReference>
<feature type="transmembrane region" description="Helical" evidence="1">
    <location>
        <begin position="86"/>
        <end position="108"/>
    </location>
</feature>
<accession>A0AAJ8JXR9</accession>
<evidence type="ECO:0000313" key="2">
    <source>
        <dbReference type="EMBL" id="WVN90359.1"/>
    </source>
</evidence>
<reference evidence="2" key="2">
    <citation type="journal article" date="2022" name="Elife">
        <title>Obligate sexual reproduction of a homothallic fungus closely related to the Cryptococcus pathogenic species complex.</title>
        <authorList>
            <person name="Passer A.R."/>
            <person name="Clancey S.A."/>
            <person name="Shea T."/>
            <person name="David-Palma M."/>
            <person name="Averette A.F."/>
            <person name="Boekhout T."/>
            <person name="Porcel B.M."/>
            <person name="Nowrousian M."/>
            <person name="Cuomo C.A."/>
            <person name="Sun S."/>
            <person name="Heitman J."/>
            <person name="Coelho M.A."/>
        </authorList>
    </citation>
    <scope>NUCLEOTIDE SEQUENCE</scope>
    <source>
        <strain evidence="2">CBS 7841</strain>
    </source>
</reference>
<reference evidence="2" key="1">
    <citation type="submission" date="2016-06" db="EMBL/GenBank/DDBJ databases">
        <authorList>
            <person name="Cuomo C."/>
            <person name="Litvintseva A."/>
            <person name="Heitman J."/>
            <person name="Chen Y."/>
            <person name="Sun S."/>
            <person name="Springer D."/>
            <person name="Dromer F."/>
            <person name="Young S."/>
            <person name="Zeng Q."/>
            <person name="Chapman S."/>
            <person name="Gujja S."/>
            <person name="Saif S."/>
            <person name="Birren B."/>
        </authorList>
    </citation>
    <scope>NUCLEOTIDE SEQUENCE</scope>
    <source>
        <strain evidence="2">CBS 7841</strain>
    </source>
</reference>
<dbReference type="KEGG" id="cdep:91089804"/>
<dbReference type="Proteomes" id="UP000094043">
    <property type="component" value="Chromosome 7"/>
</dbReference>
<evidence type="ECO:0000313" key="3">
    <source>
        <dbReference type="Proteomes" id="UP000094043"/>
    </source>
</evidence>
<keyword evidence="1" id="KW-0472">Membrane</keyword>
<dbReference type="GeneID" id="91089804"/>
<feature type="transmembrane region" description="Helical" evidence="1">
    <location>
        <begin position="45"/>
        <end position="66"/>
    </location>
</feature>
<keyword evidence="1" id="KW-1133">Transmembrane helix</keyword>
<organism evidence="2 3">
    <name type="scientific">Cryptococcus depauperatus CBS 7841</name>
    <dbReference type="NCBI Taxonomy" id="1295531"/>
    <lineage>
        <taxon>Eukaryota</taxon>
        <taxon>Fungi</taxon>
        <taxon>Dikarya</taxon>
        <taxon>Basidiomycota</taxon>
        <taxon>Agaricomycotina</taxon>
        <taxon>Tremellomycetes</taxon>
        <taxon>Tremellales</taxon>
        <taxon>Cryptococcaceae</taxon>
        <taxon>Cryptococcus</taxon>
    </lineage>
</organism>
<name>A0AAJ8JXR9_9TREE</name>
<keyword evidence="1" id="KW-0812">Transmembrane</keyword>
<proteinExistence type="predicted"/>
<keyword evidence="3" id="KW-1185">Reference proteome</keyword>
<evidence type="ECO:0000256" key="1">
    <source>
        <dbReference type="SAM" id="Phobius"/>
    </source>
</evidence>
<protein>
    <submittedName>
        <fullName evidence="2">Uncharacterized protein</fullName>
    </submittedName>
</protein>
<dbReference type="EMBL" id="CP143790">
    <property type="protein sequence ID" value="WVN90359.1"/>
    <property type="molecule type" value="Genomic_DNA"/>
</dbReference>